<protein>
    <submittedName>
        <fullName evidence="3">Glycerophosphoryl diester phosphodiesterase</fullName>
        <ecNumber evidence="3">3.1.4.46</ecNumber>
    </submittedName>
</protein>
<dbReference type="Pfam" id="PF02368">
    <property type="entry name" value="Big_2"/>
    <property type="match status" value="3"/>
</dbReference>
<dbReference type="InterPro" id="IPR030395">
    <property type="entry name" value="GP_PDE_dom"/>
</dbReference>
<feature type="signal peptide" evidence="1">
    <location>
        <begin position="1"/>
        <end position="23"/>
    </location>
</feature>
<organism evidence="3 4">
    <name type="scientific">Blautia obeum</name>
    <dbReference type="NCBI Taxonomy" id="40520"/>
    <lineage>
        <taxon>Bacteria</taxon>
        <taxon>Bacillati</taxon>
        <taxon>Bacillota</taxon>
        <taxon>Clostridia</taxon>
        <taxon>Lachnospirales</taxon>
        <taxon>Lachnospiraceae</taxon>
        <taxon>Blautia</taxon>
    </lineage>
</organism>
<dbReference type="Gene3D" id="3.20.20.190">
    <property type="entry name" value="Phosphatidylinositol (PI) phosphodiesterase"/>
    <property type="match status" value="1"/>
</dbReference>
<dbReference type="InterPro" id="IPR003343">
    <property type="entry name" value="Big_2"/>
</dbReference>
<evidence type="ECO:0000313" key="4">
    <source>
        <dbReference type="Proteomes" id="UP000095762"/>
    </source>
</evidence>
<evidence type="ECO:0000256" key="1">
    <source>
        <dbReference type="SAM" id="SignalP"/>
    </source>
</evidence>
<dbReference type="InterPro" id="IPR008964">
    <property type="entry name" value="Invasin/intimin_cell_adhesion"/>
</dbReference>
<dbReference type="PANTHER" id="PTHR46211:SF8">
    <property type="entry name" value="PHOSPHODIESTERASE"/>
    <property type="match status" value="1"/>
</dbReference>
<dbReference type="PANTHER" id="PTHR46211">
    <property type="entry name" value="GLYCEROPHOSPHORYL DIESTER PHOSPHODIESTERASE"/>
    <property type="match status" value="1"/>
</dbReference>
<sequence>MKKHVLVICFMVLCLYISIPVSAAQYSFHYSSAAVKAGSVSNVYIYKGNSKQNPNKFEWSSSDDKVVSVANGKVTAKRAGVVWIKAVKDGQVSKLKLYSYGKTKKVSFGNGDTGEVKIGDTLTLKPSAEGILSSYKSSNTKVATVSGDGQVLARSSGSVKISYTLKPSAEGILSSYKSSNTKVATVSGDGQVLARSSGSVKISYTSYGKVKYTGTFSLTVRPALASFSVQEEIVLKKGDSADIVISKTPVDGYVNSISYKSNNKKIATVTSDGKVIAQGCGSTRITVQVNNGEEKNKTAQIRIYVVDSSYSGSSGSKYILHRGASLEAPENTLPAFEIAAKTGGYIETDVQKTKDGVFVLCHDTNLKRMCGVDKKISDITYEELQQYPVISGNNADRYPNNYIPTLQQYIDVCNRYGAVPVIELKWNMQDDEIMKFNKMIRSSKKPPIVISFRVGSLKKLRLINNTVSIQYIMRGGATEKAIAICEEYKFDISVGYTKLSKGSIDKLHGKGIKVSTWEIVDNRLIGLYESFGVDYITVDY</sequence>
<dbReference type="PROSITE" id="PS51704">
    <property type="entry name" value="GP_PDE"/>
    <property type="match status" value="1"/>
</dbReference>
<dbReference type="AlphaFoldDB" id="A0A174PMQ6"/>
<dbReference type="SMART" id="SM00635">
    <property type="entry name" value="BID_2"/>
    <property type="match status" value="3"/>
</dbReference>
<dbReference type="SUPFAM" id="SSF49373">
    <property type="entry name" value="Invasin/intimin cell-adhesion fragments"/>
    <property type="match status" value="4"/>
</dbReference>
<dbReference type="EMBL" id="CZBP01000001">
    <property type="protein sequence ID" value="CUP59928.1"/>
    <property type="molecule type" value="Genomic_DNA"/>
</dbReference>
<dbReference type="Proteomes" id="UP000095762">
    <property type="component" value="Unassembled WGS sequence"/>
</dbReference>
<keyword evidence="3" id="KW-0378">Hydrolase</keyword>
<proteinExistence type="predicted"/>
<dbReference type="RefSeq" id="WP_055059157.1">
    <property type="nucleotide sequence ID" value="NZ_CZBP01000001.1"/>
</dbReference>
<dbReference type="SUPFAM" id="SSF51695">
    <property type="entry name" value="PLC-like phosphodiesterases"/>
    <property type="match status" value="1"/>
</dbReference>
<accession>A0A174PMQ6</accession>
<reference evidence="3 4" key="1">
    <citation type="submission" date="2015-09" db="EMBL/GenBank/DDBJ databases">
        <authorList>
            <consortium name="Pathogen Informatics"/>
        </authorList>
    </citation>
    <scope>NUCLEOTIDE SEQUENCE [LARGE SCALE GENOMIC DNA]</scope>
    <source>
        <strain evidence="3 4">2789STDY5834957</strain>
    </source>
</reference>
<feature type="domain" description="GP-PDE" evidence="2">
    <location>
        <begin position="316"/>
        <end position="540"/>
    </location>
</feature>
<gene>
    <name evidence="3" type="primary">ugpQ_1</name>
    <name evidence="3" type="ORF">ERS852569_00120</name>
</gene>
<dbReference type="GO" id="GO:0006629">
    <property type="term" value="P:lipid metabolic process"/>
    <property type="evidence" value="ECO:0007669"/>
    <property type="project" value="InterPro"/>
</dbReference>
<dbReference type="GO" id="GO:0008889">
    <property type="term" value="F:glycerophosphodiester phosphodiesterase activity"/>
    <property type="evidence" value="ECO:0007669"/>
    <property type="project" value="UniProtKB-EC"/>
</dbReference>
<name>A0A174PMQ6_9FIRM</name>
<dbReference type="InterPro" id="IPR017946">
    <property type="entry name" value="PLC-like_Pdiesterase_TIM-brl"/>
</dbReference>
<feature type="chain" id="PRO_5008030095" evidence="1">
    <location>
        <begin position="24"/>
        <end position="540"/>
    </location>
</feature>
<dbReference type="Pfam" id="PF03009">
    <property type="entry name" value="GDPD"/>
    <property type="match status" value="1"/>
</dbReference>
<dbReference type="EC" id="3.1.4.46" evidence="3"/>
<evidence type="ECO:0000313" key="3">
    <source>
        <dbReference type="EMBL" id="CUP59928.1"/>
    </source>
</evidence>
<evidence type="ECO:0000259" key="2">
    <source>
        <dbReference type="PROSITE" id="PS51704"/>
    </source>
</evidence>
<keyword evidence="1" id="KW-0732">Signal</keyword>
<dbReference type="Gene3D" id="2.60.40.1080">
    <property type="match status" value="4"/>
</dbReference>